<feature type="transmembrane region" description="Helical" evidence="14">
    <location>
        <begin position="727"/>
        <end position="747"/>
    </location>
</feature>
<comment type="subcellular location">
    <subcellularLocation>
        <location evidence="1">Cell membrane</location>
        <topology evidence="1">Multi-pass membrane protein</topology>
    </subcellularLocation>
</comment>
<feature type="transmembrane region" description="Helical" evidence="14">
    <location>
        <begin position="112"/>
        <end position="128"/>
    </location>
</feature>
<evidence type="ECO:0000256" key="6">
    <source>
        <dbReference type="ARBA" id="ARBA00022741"/>
    </source>
</evidence>
<dbReference type="GO" id="GO:0005886">
    <property type="term" value="C:plasma membrane"/>
    <property type="evidence" value="ECO:0007669"/>
    <property type="project" value="UniProtKB-SubCell"/>
</dbReference>
<evidence type="ECO:0000256" key="9">
    <source>
        <dbReference type="ARBA" id="ARBA00022967"/>
    </source>
</evidence>
<feature type="domain" description="Cation-transporting P-type ATPase N-terminal" evidence="15">
    <location>
        <begin position="34"/>
        <end position="108"/>
    </location>
</feature>
<feature type="transmembrane region" description="Helical" evidence="14">
    <location>
        <begin position="277"/>
        <end position="295"/>
    </location>
</feature>
<keyword evidence="10 14" id="KW-1133">Transmembrane helix</keyword>
<reference evidence="16" key="2">
    <citation type="submission" date="2020-09" db="EMBL/GenBank/DDBJ databases">
        <authorList>
            <person name="Sun Q."/>
            <person name="Zhou Y."/>
        </authorList>
    </citation>
    <scope>NUCLEOTIDE SEQUENCE</scope>
    <source>
        <strain evidence="16">CGMCC 1.15343</strain>
    </source>
</reference>
<dbReference type="InterPro" id="IPR023298">
    <property type="entry name" value="ATPase_P-typ_TM_dom_sf"/>
</dbReference>
<comment type="caution">
    <text evidence="16">The sequence shown here is derived from an EMBL/GenBank/DDBJ whole genome shotgun (WGS) entry which is preliminary data.</text>
</comment>
<dbReference type="GO" id="GO:0005524">
    <property type="term" value="F:ATP binding"/>
    <property type="evidence" value="ECO:0007669"/>
    <property type="project" value="UniProtKB-KW"/>
</dbReference>
<dbReference type="Gene3D" id="2.70.150.10">
    <property type="entry name" value="Calcium-transporting ATPase, cytoplasmic transduction domain A"/>
    <property type="match status" value="1"/>
</dbReference>
<dbReference type="Gene3D" id="3.40.1110.10">
    <property type="entry name" value="Calcium-transporting ATPase, cytoplasmic domain N"/>
    <property type="match status" value="1"/>
</dbReference>
<dbReference type="InterPro" id="IPR018303">
    <property type="entry name" value="ATPase_P-typ_P_site"/>
</dbReference>
<dbReference type="SFLD" id="SFLDS00003">
    <property type="entry name" value="Haloacid_Dehalogenase"/>
    <property type="match status" value="1"/>
</dbReference>
<keyword evidence="7" id="KW-0067">ATP-binding</keyword>
<evidence type="ECO:0000313" key="16">
    <source>
        <dbReference type="EMBL" id="GGC75392.1"/>
    </source>
</evidence>
<dbReference type="AlphaFoldDB" id="A0A916XJ92"/>
<dbReference type="InterPro" id="IPR023299">
    <property type="entry name" value="ATPase_P-typ_cyto_dom_N"/>
</dbReference>
<dbReference type="InterPro" id="IPR036412">
    <property type="entry name" value="HAD-like_sf"/>
</dbReference>
<feature type="transmembrane region" description="Helical" evidence="14">
    <location>
        <begin position="701"/>
        <end position="721"/>
    </location>
</feature>
<dbReference type="FunFam" id="1.20.1110.10:FF:000065">
    <property type="entry name" value="Sarcoplasmic/endoplasmic reticulum calcium ATPase 1"/>
    <property type="match status" value="1"/>
</dbReference>
<name>A0A916XJ92_9SPHI</name>
<reference evidence="16" key="1">
    <citation type="journal article" date="2014" name="Int. J. Syst. Evol. Microbiol.">
        <title>Complete genome sequence of Corynebacterium casei LMG S-19264T (=DSM 44701T), isolated from a smear-ripened cheese.</title>
        <authorList>
            <consortium name="US DOE Joint Genome Institute (JGI-PGF)"/>
            <person name="Walter F."/>
            <person name="Albersmeier A."/>
            <person name="Kalinowski J."/>
            <person name="Ruckert C."/>
        </authorList>
    </citation>
    <scope>NUCLEOTIDE SEQUENCE</scope>
    <source>
        <strain evidence="16">CGMCC 1.15343</strain>
    </source>
</reference>
<dbReference type="CDD" id="cd02089">
    <property type="entry name" value="P-type_ATPase_Ca_prok"/>
    <property type="match status" value="1"/>
</dbReference>
<feature type="transmembrane region" description="Helical" evidence="14">
    <location>
        <begin position="307"/>
        <end position="331"/>
    </location>
</feature>
<feature type="transmembrane region" description="Helical" evidence="14">
    <location>
        <begin position="815"/>
        <end position="831"/>
    </location>
</feature>
<dbReference type="SUPFAM" id="SSF81653">
    <property type="entry name" value="Calcium ATPase, transduction domain A"/>
    <property type="match status" value="1"/>
</dbReference>
<feature type="transmembrane region" description="Helical" evidence="14">
    <location>
        <begin position="852"/>
        <end position="874"/>
    </location>
</feature>
<feature type="transmembrane region" description="Helical" evidence="14">
    <location>
        <begin position="768"/>
        <end position="795"/>
    </location>
</feature>
<organism evidence="16 17">
    <name type="scientific">Pedobacter quisquiliarum</name>
    <dbReference type="NCBI Taxonomy" id="1834438"/>
    <lineage>
        <taxon>Bacteria</taxon>
        <taxon>Pseudomonadati</taxon>
        <taxon>Bacteroidota</taxon>
        <taxon>Sphingobacteriia</taxon>
        <taxon>Sphingobacteriales</taxon>
        <taxon>Sphingobacteriaceae</taxon>
        <taxon>Pedobacter</taxon>
    </lineage>
</organism>
<feature type="transmembrane region" description="Helical" evidence="14">
    <location>
        <begin position="886"/>
        <end position="904"/>
    </location>
</feature>
<keyword evidence="4 14" id="KW-0812">Transmembrane</keyword>
<evidence type="ECO:0000256" key="13">
    <source>
        <dbReference type="SAM" id="MobiDB-lite"/>
    </source>
</evidence>
<dbReference type="InterPro" id="IPR023214">
    <property type="entry name" value="HAD_sf"/>
</dbReference>
<dbReference type="InterPro" id="IPR059000">
    <property type="entry name" value="ATPase_P-type_domA"/>
</dbReference>
<protein>
    <submittedName>
        <fullName evidence="16">ATPase</fullName>
    </submittedName>
</protein>
<sequence>MLILDKNHSDQQLSDLFVNIAEPAPYLYLTAPMSYFAKSIQDVLSELNVDPAKGLSTDELTKRQQQYGPNKLIGKKRKSILQLFVAQLQDWLIYVLFVAVVITLFMGEYVDAVIILIVIILNAVLGVVQEIKAGNAIEALQKIASPKAIVKRDGNIKEVDSETLVPGDILVLDTGRFIAADIRLIESANLQVEESSLTGESVPSSKEADEVHDEDTSLGDRNNSAFMSTLVTYGRGIGVVTATSMETEVGKIANIIGNEQESKTPLEERLDKLGKTLGLLAIGICVFIFIVAWFQGRELLEMFLTSVSLAVASIPEGLAAIVAVVLSIGVTSMSKRNAIIRQLPAVETLGSVNVICSDKTGTLTQNKMTVTRSFTLDGEQEISGEQEGTPDTQLLAKAMVLCSDATYENEEGTGDPTEIALLIYADNLNVSRQALAKENKRIGEFAFDSDRKLMSTLIESDGNFHVYTKGAIDNLLDKCTHVLEHGKEEPITDAHKKTFLNAADQMSDLALRTLGVAYKQVNGPLPADEMEQDLVLIGMVGMIDPPRPEVIESVKRAKAAGITCVMITGDHKNTAFAIARELGIADDMKQALTSQELNAMAEADFIANVEQYHVFARVSPEDKVRIVRALKSHGNIVSMTGDGVNDAPSLNAADIGVAMGITGTDVAKGAADMILTDDNFSTIVVAIEQGRNIYNNIKKSVIFLLTCNLGEVITMFVTLSIGWEVPLVATQLLWINLITDSLPAVALGMDPGDPDVMKEKPRGKNESFFAGGSGWNVLVGGLLIGMLTVIAFWYGYYEHGVSPFDHSVDAAVVEYARTMAFMVLVASQLFYSLAIRNHVKSIFSIGLFSNRYLASAIVLGLALQLLVIGIPFMQDAFGLQMLDLKGWVMVIALGLVPLFLSEFLKIFRRKHQPA</sequence>
<evidence type="ECO:0000256" key="10">
    <source>
        <dbReference type="ARBA" id="ARBA00022989"/>
    </source>
</evidence>
<proteinExistence type="inferred from homology"/>
<comment type="similarity">
    <text evidence="2">Belongs to the cation transport ATPase (P-type) (TC 3.A.3) family. Type IIA subfamily.</text>
</comment>
<dbReference type="GO" id="GO:0016887">
    <property type="term" value="F:ATP hydrolysis activity"/>
    <property type="evidence" value="ECO:0007669"/>
    <property type="project" value="InterPro"/>
</dbReference>
<evidence type="ECO:0000256" key="4">
    <source>
        <dbReference type="ARBA" id="ARBA00022692"/>
    </source>
</evidence>
<evidence type="ECO:0000259" key="15">
    <source>
        <dbReference type="SMART" id="SM00831"/>
    </source>
</evidence>
<feature type="transmembrane region" description="Helical" evidence="14">
    <location>
        <begin position="80"/>
        <end position="106"/>
    </location>
</feature>
<evidence type="ECO:0000256" key="14">
    <source>
        <dbReference type="SAM" id="Phobius"/>
    </source>
</evidence>
<dbReference type="PRINTS" id="PR00119">
    <property type="entry name" value="CATATPASE"/>
</dbReference>
<dbReference type="SUPFAM" id="SSF81660">
    <property type="entry name" value="Metal cation-transporting ATPase, ATP-binding domain N"/>
    <property type="match status" value="1"/>
</dbReference>
<gene>
    <name evidence="16" type="ORF">GCM10011387_31370</name>
</gene>
<dbReference type="InterPro" id="IPR001757">
    <property type="entry name" value="P_typ_ATPase"/>
</dbReference>
<dbReference type="GO" id="GO:0046872">
    <property type="term" value="F:metal ion binding"/>
    <property type="evidence" value="ECO:0007669"/>
    <property type="project" value="UniProtKB-KW"/>
</dbReference>
<dbReference type="Gene3D" id="1.20.1110.10">
    <property type="entry name" value="Calcium-transporting ATPase, transmembrane domain"/>
    <property type="match status" value="1"/>
</dbReference>
<evidence type="ECO:0000256" key="8">
    <source>
        <dbReference type="ARBA" id="ARBA00022842"/>
    </source>
</evidence>
<evidence type="ECO:0000256" key="1">
    <source>
        <dbReference type="ARBA" id="ARBA00004651"/>
    </source>
</evidence>
<dbReference type="Pfam" id="PF00690">
    <property type="entry name" value="Cation_ATPase_N"/>
    <property type="match status" value="1"/>
</dbReference>
<dbReference type="InterPro" id="IPR006068">
    <property type="entry name" value="ATPase_P-typ_cation-transptr_C"/>
</dbReference>
<dbReference type="PANTHER" id="PTHR42861">
    <property type="entry name" value="CALCIUM-TRANSPORTING ATPASE"/>
    <property type="match status" value="1"/>
</dbReference>
<evidence type="ECO:0000256" key="11">
    <source>
        <dbReference type="ARBA" id="ARBA00023136"/>
    </source>
</evidence>
<accession>A0A916XJ92</accession>
<dbReference type="FunFam" id="3.40.50.1000:FF:000001">
    <property type="entry name" value="Phospholipid-transporting ATPase IC"/>
    <property type="match status" value="1"/>
</dbReference>
<comment type="catalytic activity">
    <reaction evidence="12">
        <text>Ca(2+)(in) + ATP + H2O = Ca(2+)(out) + ADP + phosphate + H(+)</text>
        <dbReference type="Rhea" id="RHEA:18105"/>
        <dbReference type="ChEBI" id="CHEBI:15377"/>
        <dbReference type="ChEBI" id="CHEBI:15378"/>
        <dbReference type="ChEBI" id="CHEBI:29108"/>
        <dbReference type="ChEBI" id="CHEBI:30616"/>
        <dbReference type="ChEBI" id="CHEBI:43474"/>
        <dbReference type="ChEBI" id="CHEBI:456216"/>
        <dbReference type="EC" id="7.2.2.10"/>
    </reaction>
</comment>
<keyword evidence="9" id="KW-1278">Translocase</keyword>
<dbReference type="SFLD" id="SFLDG00002">
    <property type="entry name" value="C1.7:_P-type_atpase_like"/>
    <property type="match status" value="1"/>
</dbReference>
<dbReference type="PRINTS" id="PR00120">
    <property type="entry name" value="HATPASE"/>
</dbReference>
<dbReference type="EMBL" id="BMIL01000013">
    <property type="protein sequence ID" value="GGC75392.1"/>
    <property type="molecule type" value="Genomic_DNA"/>
</dbReference>
<keyword evidence="6" id="KW-0547">Nucleotide-binding</keyword>
<dbReference type="FunFam" id="3.40.50.1000:FF:000028">
    <property type="entry name" value="Calcium-transporting P-type ATPase, putative"/>
    <property type="match status" value="1"/>
</dbReference>
<dbReference type="NCBIfam" id="TIGR01494">
    <property type="entry name" value="ATPase_P-type"/>
    <property type="match status" value="2"/>
</dbReference>
<dbReference type="PROSITE" id="PS00154">
    <property type="entry name" value="ATPASE_E1_E2"/>
    <property type="match status" value="1"/>
</dbReference>
<keyword evidence="3" id="KW-1003">Cell membrane</keyword>
<dbReference type="SUPFAM" id="SSF81665">
    <property type="entry name" value="Calcium ATPase, transmembrane domain M"/>
    <property type="match status" value="1"/>
</dbReference>
<keyword evidence="8" id="KW-0460">Magnesium</keyword>
<dbReference type="InterPro" id="IPR044492">
    <property type="entry name" value="P_typ_ATPase_HD_dom"/>
</dbReference>
<evidence type="ECO:0000256" key="7">
    <source>
        <dbReference type="ARBA" id="ARBA00022840"/>
    </source>
</evidence>
<keyword evidence="11 14" id="KW-0472">Membrane</keyword>
<evidence type="ECO:0000256" key="2">
    <source>
        <dbReference type="ARBA" id="ARBA00005675"/>
    </source>
</evidence>
<dbReference type="Pfam" id="PF00122">
    <property type="entry name" value="E1-E2_ATPase"/>
    <property type="match status" value="1"/>
</dbReference>
<keyword evidence="17" id="KW-1185">Reference proteome</keyword>
<dbReference type="InterPro" id="IPR004014">
    <property type="entry name" value="ATPase_P-typ_cation-transptr_N"/>
</dbReference>
<dbReference type="FunFam" id="2.70.150.10:FF:000016">
    <property type="entry name" value="Calcium-transporting P-type ATPase putative"/>
    <property type="match status" value="1"/>
</dbReference>
<dbReference type="GO" id="GO:0140352">
    <property type="term" value="P:export from cell"/>
    <property type="evidence" value="ECO:0007669"/>
    <property type="project" value="UniProtKB-ARBA"/>
</dbReference>
<dbReference type="SMART" id="SM00831">
    <property type="entry name" value="Cation_ATPase_N"/>
    <property type="match status" value="1"/>
</dbReference>
<evidence type="ECO:0000313" key="17">
    <source>
        <dbReference type="Proteomes" id="UP000651668"/>
    </source>
</evidence>
<dbReference type="SUPFAM" id="SSF56784">
    <property type="entry name" value="HAD-like"/>
    <property type="match status" value="1"/>
</dbReference>
<dbReference type="Pfam" id="PF00689">
    <property type="entry name" value="Cation_ATPase_C"/>
    <property type="match status" value="1"/>
</dbReference>
<dbReference type="InterPro" id="IPR008250">
    <property type="entry name" value="ATPase_P-typ_transduc_dom_A_sf"/>
</dbReference>
<evidence type="ECO:0000256" key="12">
    <source>
        <dbReference type="ARBA" id="ARBA00048694"/>
    </source>
</evidence>
<feature type="compositionally biased region" description="Polar residues" evidence="13">
    <location>
        <begin position="195"/>
        <end position="204"/>
    </location>
</feature>
<dbReference type="Gene3D" id="3.40.50.1000">
    <property type="entry name" value="HAD superfamily/HAD-like"/>
    <property type="match status" value="1"/>
</dbReference>
<dbReference type="GO" id="GO:0005388">
    <property type="term" value="F:P-type calcium transporter activity"/>
    <property type="evidence" value="ECO:0007669"/>
    <property type="project" value="UniProtKB-EC"/>
</dbReference>
<feature type="region of interest" description="Disordered" evidence="13">
    <location>
        <begin position="195"/>
        <end position="221"/>
    </location>
</feature>
<dbReference type="SFLD" id="SFLDF00027">
    <property type="entry name" value="p-type_atpase"/>
    <property type="match status" value="1"/>
</dbReference>
<dbReference type="Pfam" id="PF13246">
    <property type="entry name" value="Cation_ATPase"/>
    <property type="match status" value="1"/>
</dbReference>
<evidence type="ECO:0000256" key="3">
    <source>
        <dbReference type="ARBA" id="ARBA00022475"/>
    </source>
</evidence>
<keyword evidence="5" id="KW-0479">Metal-binding</keyword>
<evidence type="ECO:0000256" key="5">
    <source>
        <dbReference type="ARBA" id="ARBA00022723"/>
    </source>
</evidence>
<dbReference type="Proteomes" id="UP000651668">
    <property type="component" value="Unassembled WGS sequence"/>
</dbReference>